<comment type="caution">
    <text evidence="6">The sequence shown here is derived from an EMBL/GenBank/DDBJ whole genome shotgun (WGS) entry which is preliminary data.</text>
</comment>
<dbReference type="InterPro" id="IPR036640">
    <property type="entry name" value="ABC1_TM_sf"/>
</dbReference>
<protein>
    <submittedName>
        <fullName evidence="6">Uncharacterized protein</fullName>
    </submittedName>
</protein>
<organism evidence="6 7">
    <name type="scientific">Candidatus Woykebacteria bacterium RBG_13_40_15</name>
    <dbReference type="NCBI Taxonomy" id="1802593"/>
    <lineage>
        <taxon>Bacteria</taxon>
        <taxon>Candidatus Woykeibacteriota</taxon>
    </lineage>
</organism>
<evidence type="ECO:0000313" key="6">
    <source>
        <dbReference type="EMBL" id="OGY23468.1"/>
    </source>
</evidence>
<keyword evidence="2 5" id="KW-0812">Transmembrane</keyword>
<dbReference type="GO" id="GO:0005886">
    <property type="term" value="C:plasma membrane"/>
    <property type="evidence" value="ECO:0007669"/>
    <property type="project" value="UniProtKB-SubCell"/>
</dbReference>
<keyword evidence="4 5" id="KW-0472">Membrane</keyword>
<keyword evidence="3 5" id="KW-1133">Transmembrane helix</keyword>
<comment type="subcellular location">
    <subcellularLocation>
        <location evidence="1">Cell membrane</location>
        <topology evidence="1">Multi-pass membrane protein</topology>
    </subcellularLocation>
</comment>
<feature type="transmembrane region" description="Helical" evidence="5">
    <location>
        <begin position="21"/>
        <end position="39"/>
    </location>
</feature>
<name>A0A1G1W733_9BACT</name>
<sequence>MTTRRKEEERVTQTRERLTGFWLFSTCSSVIGTLIVLFLRPHVGLVLLVVVLILGIITPFVIKRWERVARSEIEKAFRKREDISQRSSAAEGE</sequence>
<evidence type="ECO:0000256" key="4">
    <source>
        <dbReference type="ARBA" id="ARBA00023136"/>
    </source>
</evidence>
<dbReference type="AlphaFoldDB" id="A0A1G1W733"/>
<evidence type="ECO:0000313" key="7">
    <source>
        <dbReference type="Proteomes" id="UP000176631"/>
    </source>
</evidence>
<evidence type="ECO:0000256" key="2">
    <source>
        <dbReference type="ARBA" id="ARBA00022692"/>
    </source>
</evidence>
<dbReference type="GO" id="GO:0005524">
    <property type="term" value="F:ATP binding"/>
    <property type="evidence" value="ECO:0007669"/>
    <property type="project" value="InterPro"/>
</dbReference>
<evidence type="ECO:0000256" key="1">
    <source>
        <dbReference type="ARBA" id="ARBA00004651"/>
    </source>
</evidence>
<evidence type="ECO:0000256" key="5">
    <source>
        <dbReference type="SAM" id="Phobius"/>
    </source>
</evidence>
<dbReference type="Gene3D" id="1.20.1560.10">
    <property type="entry name" value="ABC transporter type 1, transmembrane domain"/>
    <property type="match status" value="1"/>
</dbReference>
<reference evidence="6 7" key="1">
    <citation type="journal article" date="2016" name="Nat. Commun.">
        <title>Thousands of microbial genomes shed light on interconnected biogeochemical processes in an aquifer system.</title>
        <authorList>
            <person name="Anantharaman K."/>
            <person name="Brown C.T."/>
            <person name="Hug L.A."/>
            <person name="Sharon I."/>
            <person name="Castelle C.J."/>
            <person name="Probst A.J."/>
            <person name="Thomas B.C."/>
            <person name="Singh A."/>
            <person name="Wilkins M.J."/>
            <person name="Karaoz U."/>
            <person name="Brodie E.L."/>
            <person name="Williams K.H."/>
            <person name="Hubbard S.S."/>
            <person name="Banfield J.F."/>
        </authorList>
    </citation>
    <scope>NUCLEOTIDE SEQUENCE [LARGE SCALE GENOMIC DNA]</scope>
</reference>
<proteinExistence type="predicted"/>
<evidence type="ECO:0000256" key="3">
    <source>
        <dbReference type="ARBA" id="ARBA00022989"/>
    </source>
</evidence>
<dbReference type="EMBL" id="MHCP01000025">
    <property type="protein sequence ID" value="OGY23468.1"/>
    <property type="molecule type" value="Genomic_DNA"/>
</dbReference>
<gene>
    <name evidence="6" type="ORF">A2172_04595</name>
</gene>
<dbReference type="Proteomes" id="UP000176631">
    <property type="component" value="Unassembled WGS sequence"/>
</dbReference>
<feature type="transmembrane region" description="Helical" evidence="5">
    <location>
        <begin position="45"/>
        <end position="62"/>
    </location>
</feature>
<accession>A0A1G1W733</accession>